<gene>
    <name evidence="3" type="ORF">GSCOC_T00010781001</name>
</gene>
<dbReference type="STRING" id="49390.A0A068VD76"/>
<dbReference type="InParanoid" id="A0A068VD76"/>
<keyword evidence="4" id="KW-1185">Reference proteome</keyword>
<evidence type="ECO:0000256" key="1">
    <source>
        <dbReference type="SAM" id="MobiDB-lite"/>
    </source>
</evidence>
<protein>
    <recommendedName>
        <fullName evidence="2">Dof-type domain-containing protein</fullName>
    </recommendedName>
</protein>
<dbReference type="Pfam" id="PF02701">
    <property type="entry name" value="Zn_ribbon_Dof"/>
    <property type="match status" value="1"/>
</dbReference>
<evidence type="ECO:0000313" key="3">
    <source>
        <dbReference type="EMBL" id="CDP18542.1"/>
    </source>
</evidence>
<dbReference type="EMBL" id="HG739337">
    <property type="protein sequence ID" value="CDP18542.1"/>
    <property type="molecule type" value="Genomic_DNA"/>
</dbReference>
<dbReference type="GO" id="GO:0003677">
    <property type="term" value="F:DNA binding"/>
    <property type="evidence" value="ECO:0007669"/>
    <property type="project" value="InterPro"/>
</dbReference>
<reference evidence="4" key="1">
    <citation type="journal article" date="2014" name="Science">
        <title>The coffee genome provides insight into the convergent evolution of caffeine biosynthesis.</title>
        <authorList>
            <person name="Denoeud F."/>
            <person name="Carretero-Paulet L."/>
            <person name="Dereeper A."/>
            <person name="Droc G."/>
            <person name="Guyot R."/>
            <person name="Pietrella M."/>
            <person name="Zheng C."/>
            <person name="Alberti A."/>
            <person name="Anthony F."/>
            <person name="Aprea G."/>
            <person name="Aury J.M."/>
            <person name="Bento P."/>
            <person name="Bernard M."/>
            <person name="Bocs S."/>
            <person name="Campa C."/>
            <person name="Cenci A."/>
            <person name="Combes M.C."/>
            <person name="Crouzillat D."/>
            <person name="Da Silva C."/>
            <person name="Daddiego L."/>
            <person name="De Bellis F."/>
            <person name="Dussert S."/>
            <person name="Garsmeur O."/>
            <person name="Gayraud T."/>
            <person name="Guignon V."/>
            <person name="Jahn K."/>
            <person name="Jamilloux V."/>
            <person name="Joet T."/>
            <person name="Labadie K."/>
            <person name="Lan T."/>
            <person name="Leclercq J."/>
            <person name="Lepelley M."/>
            <person name="Leroy T."/>
            <person name="Li L.T."/>
            <person name="Librado P."/>
            <person name="Lopez L."/>
            <person name="Munoz A."/>
            <person name="Noel B."/>
            <person name="Pallavicini A."/>
            <person name="Perrotta G."/>
            <person name="Poncet V."/>
            <person name="Pot D."/>
            <person name="Priyono X."/>
            <person name="Rigoreau M."/>
            <person name="Rouard M."/>
            <person name="Rozas J."/>
            <person name="Tranchant-Dubreuil C."/>
            <person name="VanBuren R."/>
            <person name="Zhang Q."/>
            <person name="Andrade A.C."/>
            <person name="Argout X."/>
            <person name="Bertrand B."/>
            <person name="de Kochko A."/>
            <person name="Graziosi G."/>
            <person name="Henry R.J."/>
            <person name="Jayarama X."/>
            <person name="Ming R."/>
            <person name="Nagai C."/>
            <person name="Rounsley S."/>
            <person name="Sankoff D."/>
            <person name="Giuliano G."/>
            <person name="Albert V.A."/>
            <person name="Wincker P."/>
            <person name="Lashermes P."/>
        </authorList>
    </citation>
    <scope>NUCLEOTIDE SEQUENCE [LARGE SCALE GENOMIC DNA]</scope>
    <source>
        <strain evidence="4">cv. DH200-94</strain>
    </source>
</reference>
<evidence type="ECO:0000259" key="2">
    <source>
        <dbReference type="Pfam" id="PF02701"/>
    </source>
</evidence>
<accession>A0A068VD76</accession>
<sequence length="156" mass="18249">MYFVVFFAFQNLMRVFLKILTNFNTTLHPLPTTTSSVQCFQEELKIEKGWEEKKKQENKEGERKESGRSRKAKQGREKSGRKIKSNNEIDGKINSIVPNFSRANRVYVSTFFCTISCSKPGSLERKVRPQKEQTLNCPRHNSTNTKFCYYNNYNLS</sequence>
<dbReference type="Proteomes" id="UP000295252">
    <property type="component" value="Chromosome X"/>
</dbReference>
<feature type="domain" description="Dof-type" evidence="2">
    <location>
        <begin position="133"/>
        <end position="156"/>
    </location>
</feature>
<organism evidence="3 4">
    <name type="scientific">Coffea canephora</name>
    <name type="common">Robusta coffee</name>
    <dbReference type="NCBI Taxonomy" id="49390"/>
    <lineage>
        <taxon>Eukaryota</taxon>
        <taxon>Viridiplantae</taxon>
        <taxon>Streptophyta</taxon>
        <taxon>Embryophyta</taxon>
        <taxon>Tracheophyta</taxon>
        <taxon>Spermatophyta</taxon>
        <taxon>Magnoliopsida</taxon>
        <taxon>eudicotyledons</taxon>
        <taxon>Gunneridae</taxon>
        <taxon>Pentapetalae</taxon>
        <taxon>asterids</taxon>
        <taxon>lamiids</taxon>
        <taxon>Gentianales</taxon>
        <taxon>Rubiaceae</taxon>
        <taxon>Ixoroideae</taxon>
        <taxon>Gardenieae complex</taxon>
        <taxon>Bertiereae - Coffeeae clade</taxon>
        <taxon>Coffeeae</taxon>
        <taxon>Coffea</taxon>
    </lineage>
</organism>
<dbReference type="Gramene" id="CDP18542">
    <property type="protein sequence ID" value="CDP18542"/>
    <property type="gene ID" value="GSCOC_T00010781001"/>
</dbReference>
<dbReference type="InterPro" id="IPR003851">
    <property type="entry name" value="Znf_Dof"/>
</dbReference>
<dbReference type="AlphaFoldDB" id="A0A068VD76"/>
<evidence type="ECO:0000313" key="4">
    <source>
        <dbReference type="Proteomes" id="UP000295252"/>
    </source>
</evidence>
<feature type="region of interest" description="Disordered" evidence="1">
    <location>
        <begin position="51"/>
        <end position="88"/>
    </location>
</feature>
<dbReference type="GO" id="GO:0006355">
    <property type="term" value="P:regulation of DNA-templated transcription"/>
    <property type="evidence" value="ECO:0007669"/>
    <property type="project" value="InterPro"/>
</dbReference>
<proteinExistence type="predicted"/>
<name>A0A068VD76_COFCA</name>